<organism evidence="1 2">
    <name type="scientific">Protomyces lactucae-debilis</name>
    <dbReference type="NCBI Taxonomy" id="2754530"/>
    <lineage>
        <taxon>Eukaryota</taxon>
        <taxon>Fungi</taxon>
        <taxon>Dikarya</taxon>
        <taxon>Ascomycota</taxon>
        <taxon>Taphrinomycotina</taxon>
        <taxon>Taphrinomycetes</taxon>
        <taxon>Taphrinales</taxon>
        <taxon>Protomycetaceae</taxon>
        <taxon>Protomyces</taxon>
    </lineage>
</organism>
<name>A0A1Y2FQV9_PROLT</name>
<evidence type="ECO:0000313" key="1">
    <source>
        <dbReference type="EMBL" id="ORY86381.1"/>
    </source>
</evidence>
<keyword evidence="2" id="KW-1185">Reference proteome</keyword>
<dbReference type="Proteomes" id="UP000193685">
    <property type="component" value="Unassembled WGS sequence"/>
</dbReference>
<gene>
    <name evidence="1" type="ORF">BCR37DRAFT_376995</name>
</gene>
<reference evidence="1 2" key="1">
    <citation type="submission" date="2016-07" db="EMBL/GenBank/DDBJ databases">
        <title>Pervasive Adenine N6-methylation of Active Genes in Fungi.</title>
        <authorList>
            <consortium name="DOE Joint Genome Institute"/>
            <person name="Mondo S.J."/>
            <person name="Dannebaum R.O."/>
            <person name="Kuo R.C."/>
            <person name="Labutti K."/>
            <person name="Haridas S."/>
            <person name="Kuo A."/>
            <person name="Salamov A."/>
            <person name="Ahrendt S.R."/>
            <person name="Lipzen A."/>
            <person name="Sullivan W."/>
            <person name="Andreopoulos W.B."/>
            <person name="Clum A."/>
            <person name="Lindquist E."/>
            <person name="Daum C."/>
            <person name="Ramamoorthy G.K."/>
            <person name="Gryganskyi A."/>
            <person name="Culley D."/>
            <person name="Magnuson J.K."/>
            <person name="James T.Y."/>
            <person name="O'Malley M.A."/>
            <person name="Stajich J.E."/>
            <person name="Spatafora J.W."/>
            <person name="Visel A."/>
            <person name="Grigoriev I.V."/>
        </authorList>
    </citation>
    <scope>NUCLEOTIDE SEQUENCE [LARGE SCALE GENOMIC DNA]</scope>
    <source>
        <strain evidence="1 2">12-1054</strain>
    </source>
</reference>
<accession>A0A1Y2FQV9</accession>
<dbReference type="GeneID" id="63785309"/>
<dbReference type="AlphaFoldDB" id="A0A1Y2FQV9"/>
<evidence type="ECO:0000313" key="2">
    <source>
        <dbReference type="Proteomes" id="UP000193685"/>
    </source>
</evidence>
<protein>
    <submittedName>
        <fullName evidence="1">Uncharacterized protein</fullName>
    </submittedName>
</protein>
<proteinExistence type="predicted"/>
<dbReference type="EMBL" id="MCFI01000003">
    <property type="protein sequence ID" value="ORY86381.1"/>
    <property type="molecule type" value="Genomic_DNA"/>
</dbReference>
<comment type="caution">
    <text evidence="1">The sequence shown here is derived from an EMBL/GenBank/DDBJ whole genome shotgun (WGS) entry which is preliminary data.</text>
</comment>
<sequence>MASSSLTSALARLPLRLSSPILGLLLLCSLPTLNNLLQVKSDLMCRSVQFKLQTIIHIVSSGQDNEPAPWDLCEDTCRSKRRDLRQLPVFRWHNAQPHPCQRQGPVCLKFRAYLIGRHPTDMPNHDTASDAYWQQATSPDQGFIRPIDFATSSSSYFGHYWLQFNHKRNTKVNVAPFSVPKAWPCACVLSVHYPRMSSSSVLVPYGFPQDSGDFPRTLTDCDDASVAKMHELRGWQYLPPGVSHAYESGITPSQDAPIPCDTPLAQSYCHQAGYDEQMTTDAEYIFQNAHLGGPQGQGWNGLVPYL</sequence>
<dbReference type="RefSeq" id="XP_040727563.1">
    <property type="nucleotide sequence ID" value="XM_040868710.1"/>
</dbReference>